<evidence type="ECO:0000313" key="1">
    <source>
        <dbReference type="EMBL" id="SOC78928.1"/>
    </source>
</evidence>
<sequence length="132" mass="15106">MWRRSTDNFRNQYLVGREQSQPQINATAHFYIEKMKNNTNIAIILILMATGLFTGCQEMNSRVEDQLDHINKRAEELDSAVNSGLDKVEDLDSTISAKTEKIRDLDSIVRKTGSRIDSIVTKSTEKVNFIRN</sequence>
<accession>A0A285X0W1</accession>
<reference evidence="2" key="1">
    <citation type="submission" date="2017-09" db="EMBL/GenBank/DDBJ databases">
        <authorList>
            <person name="Varghese N."/>
            <person name="Submissions S."/>
        </authorList>
    </citation>
    <scope>NUCLEOTIDE SEQUENCE [LARGE SCALE GENOMIC DNA]</scope>
    <source>
        <strain evidence="2">CGMCC 1.12641</strain>
    </source>
</reference>
<protein>
    <submittedName>
        <fullName evidence="1">Uncharacterized protein</fullName>
    </submittedName>
</protein>
<dbReference type="AlphaFoldDB" id="A0A285X0W1"/>
<dbReference type="EMBL" id="OCMF01000001">
    <property type="protein sequence ID" value="SOC78928.1"/>
    <property type="molecule type" value="Genomic_DNA"/>
</dbReference>
<name>A0A285X0W1_9FLAO</name>
<gene>
    <name evidence="1" type="ORF">SAMN06296241_0448</name>
</gene>
<evidence type="ECO:0000313" key="2">
    <source>
        <dbReference type="Proteomes" id="UP000219193"/>
    </source>
</evidence>
<keyword evidence="2" id="KW-1185">Reference proteome</keyword>
<proteinExistence type="predicted"/>
<dbReference type="Proteomes" id="UP000219193">
    <property type="component" value="Unassembled WGS sequence"/>
</dbReference>
<organism evidence="1 2">
    <name type="scientific">Salinimicrobium sediminis</name>
    <dbReference type="NCBI Taxonomy" id="1343891"/>
    <lineage>
        <taxon>Bacteria</taxon>
        <taxon>Pseudomonadati</taxon>
        <taxon>Bacteroidota</taxon>
        <taxon>Flavobacteriia</taxon>
        <taxon>Flavobacteriales</taxon>
        <taxon>Flavobacteriaceae</taxon>
        <taxon>Salinimicrobium</taxon>
    </lineage>
</organism>